<dbReference type="InterPro" id="IPR013154">
    <property type="entry name" value="ADH-like_N"/>
</dbReference>
<dbReference type="InterPro" id="IPR036291">
    <property type="entry name" value="NAD(P)-bd_dom_sf"/>
</dbReference>
<reference evidence="4 5" key="1">
    <citation type="submission" date="2018-08" db="EMBL/GenBank/DDBJ databases">
        <title>Draft genome sequences of two Aspergillus turcosus clinical strains isolated from bronchoalveolar lavage fluid: one azole-susceptible and the other azole-resistant.</title>
        <authorList>
            <person name="Parent-Michaud M."/>
            <person name="Dufresne P.J."/>
            <person name="Fournier E."/>
            <person name="Martineau C."/>
            <person name="Moreira S."/>
            <person name="Perkins V."/>
            <person name="De Repentigny L."/>
            <person name="Dufresne S.F."/>
        </authorList>
    </citation>
    <scope>NUCLEOTIDE SEQUENCE [LARGE SCALE GENOMIC DNA]</scope>
    <source>
        <strain evidence="4">HMR AF 1038</strain>
    </source>
</reference>
<dbReference type="Gene3D" id="3.40.50.720">
    <property type="entry name" value="NAD(P)-binding Rossmann-like Domain"/>
    <property type="match status" value="1"/>
</dbReference>
<dbReference type="Gene3D" id="3.90.180.10">
    <property type="entry name" value="Medium-chain alcohol dehydrogenases, catalytic domain"/>
    <property type="match status" value="1"/>
</dbReference>
<gene>
    <name evidence="4" type="ORF">CFD26_105321</name>
</gene>
<dbReference type="PANTHER" id="PTHR45348">
    <property type="entry name" value="HYPOTHETICAL OXIDOREDUCTASE (EUROFUNG)"/>
    <property type="match status" value="1"/>
</dbReference>
<evidence type="ECO:0000259" key="3">
    <source>
        <dbReference type="SMART" id="SM00829"/>
    </source>
</evidence>
<dbReference type="Proteomes" id="UP000215289">
    <property type="component" value="Unassembled WGS sequence"/>
</dbReference>
<dbReference type="Pfam" id="PF08240">
    <property type="entry name" value="ADH_N"/>
    <property type="match status" value="1"/>
</dbReference>
<protein>
    <recommendedName>
        <fullName evidence="3">Enoyl reductase (ER) domain-containing protein</fullName>
    </recommendedName>
</protein>
<dbReference type="PANTHER" id="PTHR45348:SF7">
    <property type="entry name" value="ZINC BINDING OXIDOREDUCTASE, PUTATIVE-RELATED"/>
    <property type="match status" value="1"/>
</dbReference>
<comment type="caution">
    <text evidence="4">The sequence shown here is derived from an EMBL/GenBank/DDBJ whole genome shotgun (WGS) entry which is preliminary data.</text>
</comment>
<accession>A0A421D114</accession>
<dbReference type="InterPro" id="IPR020843">
    <property type="entry name" value="ER"/>
</dbReference>
<dbReference type="InterPro" id="IPR011032">
    <property type="entry name" value="GroES-like_sf"/>
</dbReference>
<dbReference type="SMART" id="SM00829">
    <property type="entry name" value="PKS_ER"/>
    <property type="match status" value="1"/>
</dbReference>
<comment type="similarity">
    <text evidence="1">Belongs to the zinc-containing alcohol dehydrogenase family.</text>
</comment>
<sequence>MSYKTLFADNRAEFSVVESSRAYQLADEEVLVENIFSGVNPADIKHATLLGIVDTVIGYDFCGCVKKVASKSKLNVGDLVAGYTPSGVGRDSKFGTHQAFTVCPGNMLFKVPENLPHEDAACLTVVTMTAADALYNLFNLPLPPPLNGSQGSIPAGPLLIWGASSSVGSCALQFAAASGCYPIFVTASPRRHADLKKLGATRCFDYSSPSVLDEMREQLETLQSGSIQYAIDAVGVDPNPLAADGIESILSPNAKLLSVVIRPDKRFQMPNATPHRDFRIHPAGLPHAITIPEKPEARQKPWAALLWAIDRYGQSFRLPPVEIFRGSAEEALEELQKVANGRRGYGKLAIPQPMK</sequence>
<feature type="domain" description="Enoyl reductase (ER)" evidence="3">
    <location>
        <begin position="8"/>
        <end position="350"/>
    </location>
</feature>
<organism evidence="4 5">
    <name type="scientific">Aspergillus turcosus</name>
    <dbReference type="NCBI Taxonomy" id="1245748"/>
    <lineage>
        <taxon>Eukaryota</taxon>
        <taxon>Fungi</taxon>
        <taxon>Dikarya</taxon>
        <taxon>Ascomycota</taxon>
        <taxon>Pezizomycotina</taxon>
        <taxon>Eurotiomycetes</taxon>
        <taxon>Eurotiomycetidae</taxon>
        <taxon>Eurotiales</taxon>
        <taxon>Aspergillaceae</taxon>
        <taxon>Aspergillus</taxon>
        <taxon>Aspergillus subgen. Fumigati</taxon>
    </lineage>
</organism>
<keyword evidence="5" id="KW-1185">Reference proteome</keyword>
<dbReference type="SUPFAM" id="SSF50129">
    <property type="entry name" value="GroES-like"/>
    <property type="match status" value="1"/>
</dbReference>
<evidence type="ECO:0000313" key="4">
    <source>
        <dbReference type="EMBL" id="RLL95793.1"/>
    </source>
</evidence>
<dbReference type="AlphaFoldDB" id="A0A421D114"/>
<dbReference type="SUPFAM" id="SSF51735">
    <property type="entry name" value="NAD(P)-binding Rossmann-fold domains"/>
    <property type="match status" value="1"/>
</dbReference>
<dbReference type="CDD" id="cd08249">
    <property type="entry name" value="enoyl_reductase_like"/>
    <property type="match status" value="1"/>
</dbReference>
<keyword evidence="2" id="KW-0560">Oxidoreductase</keyword>
<dbReference type="Pfam" id="PF00107">
    <property type="entry name" value="ADH_zinc_N"/>
    <property type="match status" value="1"/>
</dbReference>
<evidence type="ECO:0000256" key="1">
    <source>
        <dbReference type="ARBA" id="ARBA00008072"/>
    </source>
</evidence>
<name>A0A421D114_9EURO</name>
<dbReference type="EMBL" id="NIDN02000137">
    <property type="protein sequence ID" value="RLL95793.1"/>
    <property type="molecule type" value="Genomic_DNA"/>
</dbReference>
<evidence type="ECO:0000313" key="5">
    <source>
        <dbReference type="Proteomes" id="UP000215289"/>
    </source>
</evidence>
<dbReference type="InterPro" id="IPR013149">
    <property type="entry name" value="ADH-like_C"/>
</dbReference>
<dbReference type="InterPro" id="IPR047122">
    <property type="entry name" value="Trans-enoyl_RdTase-like"/>
</dbReference>
<proteinExistence type="inferred from homology"/>
<dbReference type="OrthoDB" id="10257049at2759"/>
<evidence type="ECO:0000256" key="2">
    <source>
        <dbReference type="ARBA" id="ARBA00023002"/>
    </source>
</evidence>
<dbReference type="STRING" id="1245748.A0A421D114"/>
<dbReference type="GO" id="GO:0016651">
    <property type="term" value="F:oxidoreductase activity, acting on NAD(P)H"/>
    <property type="evidence" value="ECO:0007669"/>
    <property type="project" value="InterPro"/>
</dbReference>